<gene>
    <name evidence="2" type="ORF">ucyna2_01242</name>
</gene>
<organism evidence="2 3">
    <name type="scientific">Candidatus Atelocyanobacterium thalassa isolate SIO64986</name>
    <dbReference type="NCBI Taxonomy" id="1527444"/>
    <lineage>
        <taxon>Bacteria</taxon>
        <taxon>Bacillati</taxon>
        <taxon>Cyanobacteriota</taxon>
        <taxon>Cyanophyceae</taxon>
        <taxon>Oscillatoriophycideae</taxon>
        <taxon>Chroococcales</taxon>
        <taxon>Aphanothecaceae</taxon>
        <taxon>Candidatus Atelocyanobacterium</taxon>
        <taxon>Candidatus Atelocyanobacterium thalassae</taxon>
    </lineage>
</organism>
<dbReference type="AlphaFoldDB" id="A0A086CFI3"/>
<keyword evidence="1" id="KW-1133">Transmembrane helix</keyword>
<accession>A0A086CFI3</accession>
<sequence>MNPIILENKLELYILLKLLLLNILLLRVYIIKTPTILALTEYSNLLWLIEIFILL</sequence>
<dbReference type="EMBL" id="JPSP01000024">
    <property type="protein sequence ID" value="KFF40947.1"/>
    <property type="molecule type" value="Genomic_DNA"/>
</dbReference>
<keyword evidence="1" id="KW-0472">Membrane</keyword>
<evidence type="ECO:0000256" key="1">
    <source>
        <dbReference type="SAM" id="Phobius"/>
    </source>
</evidence>
<reference evidence="2 3" key="1">
    <citation type="submission" date="2014-08" db="EMBL/GenBank/DDBJ databases">
        <title>Comparative genomics reveals surprising divergence of two closely related strains of uncultivated UCYN-A cyanobacteria.</title>
        <authorList>
            <person name="Bombar D."/>
            <person name="Heller P."/>
            <person name="Sanchez-Baracaldo P."/>
            <person name="Carter B.J."/>
            <person name="Zert J.P."/>
        </authorList>
    </citation>
    <scope>NUCLEOTIDE SEQUENCE [LARGE SCALE GENOMIC DNA]</scope>
</reference>
<dbReference type="Proteomes" id="UP000028922">
    <property type="component" value="Unassembled WGS sequence"/>
</dbReference>
<dbReference type="STRING" id="1527444.ucyna2_01242"/>
<comment type="caution">
    <text evidence="2">The sequence shown here is derived from an EMBL/GenBank/DDBJ whole genome shotgun (WGS) entry which is preliminary data.</text>
</comment>
<proteinExistence type="predicted"/>
<protein>
    <submittedName>
        <fullName evidence="2">Uncharacterized protein</fullName>
    </submittedName>
</protein>
<feature type="transmembrane region" description="Helical" evidence="1">
    <location>
        <begin position="12"/>
        <end position="30"/>
    </location>
</feature>
<evidence type="ECO:0000313" key="2">
    <source>
        <dbReference type="EMBL" id="KFF40947.1"/>
    </source>
</evidence>
<name>A0A086CFI3_9CHRO</name>
<evidence type="ECO:0000313" key="3">
    <source>
        <dbReference type="Proteomes" id="UP000028922"/>
    </source>
</evidence>
<keyword evidence="1" id="KW-0812">Transmembrane</keyword>